<dbReference type="CDD" id="cd00051">
    <property type="entry name" value="EFh"/>
    <property type="match status" value="2"/>
</dbReference>
<organism evidence="8 9">
    <name type="scientific">Ridgeia piscesae</name>
    <name type="common">Tubeworm</name>
    <dbReference type="NCBI Taxonomy" id="27915"/>
    <lineage>
        <taxon>Eukaryota</taxon>
        <taxon>Metazoa</taxon>
        <taxon>Spiralia</taxon>
        <taxon>Lophotrochozoa</taxon>
        <taxon>Annelida</taxon>
        <taxon>Polychaeta</taxon>
        <taxon>Sedentaria</taxon>
        <taxon>Canalipalpata</taxon>
        <taxon>Sabellida</taxon>
        <taxon>Siboglinidae</taxon>
        <taxon>Ridgeia</taxon>
    </lineage>
</organism>
<feature type="domain" description="EF-hand" evidence="7">
    <location>
        <begin position="60"/>
        <end position="95"/>
    </location>
</feature>
<evidence type="ECO:0000259" key="7">
    <source>
        <dbReference type="PROSITE" id="PS50222"/>
    </source>
</evidence>
<dbReference type="GO" id="GO:0005509">
    <property type="term" value="F:calcium ion binding"/>
    <property type="evidence" value="ECO:0007669"/>
    <property type="project" value="InterPro"/>
</dbReference>
<keyword evidence="2" id="KW-0519">Myristate</keyword>
<evidence type="ECO:0000256" key="4">
    <source>
        <dbReference type="ARBA" id="ARBA00022737"/>
    </source>
</evidence>
<dbReference type="SMART" id="SM00054">
    <property type="entry name" value="EFh"/>
    <property type="match status" value="3"/>
</dbReference>
<keyword evidence="3" id="KW-0479">Metal-binding</keyword>
<dbReference type="AlphaFoldDB" id="A0AAD9P4G6"/>
<dbReference type="PRINTS" id="PR00450">
    <property type="entry name" value="RECOVERIN"/>
</dbReference>
<comment type="caution">
    <text evidence="8">The sequence shown here is derived from an EMBL/GenBank/DDBJ whole genome shotgun (WGS) entry which is preliminary data.</text>
</comment>
<feature type="domain" description="EF-hand" evidence="7">
    <location>
        <begin position="96"/>
        <end position="131"/>
    </location>
</feature>
<evidence type="ECO:0000256" key="3">
    <source>
        <dbReference type="ARBA" id="ARBA00022723"/>
    </source>
</evidence>
<evidence type="ECO:0000313" key="9">
    <source>
        <dbReference type="Proteomes" id="UP001209878"/>
    </source>
</evidence>
<evidence type="ECO:0000256" key="2">
    <source>
        <dbReference type="ARBA" id="ARBA00022707"/>
    </source>
</evidence>
<evidence type="ECO:0000256" key="5">
    <source>
        <dbReference type="ARBA" id="ARBA00022837"/>
    </source>
</evidence>
<reference evidence="8" key="1">
    <citation type="journal article" date="2023" name="Mol. Biol. Evol.">
        <title>Third-Generation Sequencing Reveals the Adaptive Role of the Epigenome in Three Deep-Sea Polychaetes.</title>
        <authorList>
            <person name="Perez M."/>
            <person name="Aroh O."/>
            <person name="Sun Y."/>
            <person name="Lan Y."/>
            <person name="Juniper S.K."/>
            <person name="Young C.R."/>
            <person name="Angers B."/>
            <person name="Qian P.Y."/>
        </authorList>
    </citation>
    <scope>NUCLEOTIDE SEQUENCE</scope>
    <source>
        <strain evidence="8">R07B-5</strain>
    </source>
</reference>
<accession>A0AAD9P4G6</accession>
<dbReference type="PANTHER" id="PTHR23055">
    <property type="entry name" value="CALCIUM BINDING PROTEINS"/>
    <property type="match status" value="1"/>
</dbReference>
<dbReference type="PROSITE" id="PS00018">
    <property type="entry name" value="EF_HAND_1"/>
    <property type="match status" value="3"/>
</dbReference>
<evidence type="ECO:0000256" key="6">
    <source>
        <dbReference type="ARBA" id="ARBA00023288"/>
    </source>
</evidence>
<keyword evidence="4" id="KW-0677">Repeat</keyword>
<keyword evidence="6" id="KW-0449">Lipoprotein</keyword>
<dbReference type="FunFam" id="1.10.238.10:FF:000009">
    <property type="entry name" value="Visinin-like protein 1"/>
    <property type="match status" value="1"/>
</dbReference>
<dbReference type="PROSITE" id="PS50222">
    <property type="entry name" value="EF_HAND_2"/>
    <property type="match status" value="2"/>
</dbReference>
<proteinExistence type="inferred from homology"/>
<dbReference type="Proteomes" id="UP001209878">
    <property type="component" value="Unassembled WGS sequence"/>
</dbReference>
<dbReference type="InterPro" id="IPR028846">
    <property type="entry name" value="Recoverin"/>
</dbReference>
<dbReference type="Pfam" id="PF13202">
    <property type="entry name" value="EF-hand_5"/>
    <property type="match status" value="1"/>
</dbReference>
<dbReference type="Gene3D" id="1.10.238.10">
    <property type="entry name" value="EF-hand"/>
    <property type="match status" value="1"/>
</dbReference>
<keyword evidence="5" id="KW-0106">Calcium</keyword>
<dbReference type="InterPro" id="IPR011992">
    <property type="entry name" value="EF-hand-dom_pair"/>
</dbReference>
<dbReference type="PANTHER" id="PTHR23055:SF178">
    <property type="entry name" value="NEUROCALCIN HOMOLOG"/>
    <property type="match status" value="1"/>
</dbReference>
<comment type="similarity">
    <text evidence="1">Belongs to the recoverin family.</text>
</comment>
<protein>
    <recommendedName>
        <fullName evidence="7">EF-hand domain-containing protein</fullName>
    </recommendedName>
</protein>
<evidence type="ECO:0000313" key="8">
    <source>
        <dbReference type="EMBL" id="KAK2187978.1"/>
    </source>
</evidence>
<sequence>MGNNESGLSPRELTDLEGVTAFSQTEIKDWYKQFHKGCPSGTMTKEQFRAMYEEAFKTGDASQFTDCVFSTYDKDGNGTIDFREFLLSTNLSTRGSIDEKLRWLFHMYDLDDNGYVTRKEVTQMCKAILAMRGDDDAVVAVAPDRLARAVFSTLDLDGDKRINEFEFILGAKGSPHILAILDKNQLPGPEAK</sequence>
<dbReference type="Pfam" id="PF13499">
    <property type="entry name" value="EF-hand_7"/>
    <property type="match status" value="1"/>
</dbReference>
<dbReference type="SUPFAM" id="SSF47473">
    <property type="entry name" value="EF-hand"/>
    <property type="match status" value="1"/>
</dbReference>
<gene>
    <name evidence="8" type="ORF">NP493_148g04053</name>
</gene>
<name>A0AAD9P4G6_RIDPI</name>
<evidence type="ECO:0000256" key="1">
    <source>
        <dbReference type="ARBA" id="ARBA00006049"/>
    </source>
</evidence>
<keyword evidence="9" id="KW-1185">Reference proteome</keyword>
<dbReference type="EMBL" id="JAODUO010000148">
    <property type="protein sequence ID" value="KAK2187978.1"/>
    <property type="molecule type" value="Genomic_DNA"/>
</dbReference>
<dbReference type="InterPro" id="IPR018247">
    <property type="entry name" value="EF_Hand_1_Ca_BS"/>
</dbReference>
<dbReference type="InterPro" id="IPR002048">
    <property type="entry name" value="EF_hand_dom"/>
</dbReference>